<keyword evidence="2" id="KW-1185">Reference proteome</keyword>
<evidence type="ECO:0000313" key="2">
    <source>
        <dbReference type="Proteomes" id="UP000007819"/>
    </source>
</evidence>
<sequence>MSEEKIFIEKFGKKYYCLRQRNTIPCQVPKYKTSDPLNGIINCTRKKRTLKKDRIVNPNQLEFEENGLYKSVDILENILSFKLSNIKKFKPPPNKRAYFDTRLHEFIRINELAVGILDEIQYSTDMINDLKTVQIIFNHNLSQLQCIEDEQKYILERMNKIQLSCMDRFLRFVSCPCCS</sequence>
<evidence type="ECO:0000313" key="1">
    <source>
        <dbReference type="EnsemblMetazoa" id="XP_003246173.1"/>
    </source>
</evidence>
<reference evidence="2" key="1">
    <citation type="submission" date="2010-06" db="EMBL/GenBank/DDBJ databases">
        <authorList>
            <person name="Jiang H."/>
            <person name="Abraham K."/>
            <person name="Ali S."/>
            <person name="Alsbrooks S.L."/>
            <person name="Anim B.N."/>
            <person name="Anosike U.S."/>
            <person name="Attaway T."/>
            <person name="Bandaranaike D.P."/>
            <person name="Battles P.K."/>
            <person name="Bell S.N."/>
            <person name="Bell A.V."/>
            <person name="Beltran B."/>
            <person name="Bickham C."/>
            <person name="Bustamante Y."/>
            <person name="Caleb T."/>
            <person name="Canada A."/>
            <person name="Cardenas V."/>
            <person name="Carter K."/>
            <person name="Chacko J."/>
            <person name="Chandrabose M.N."/>
            <person name="Chavez D."/>
            <person name="Chavez A."/>
            <person name="Chen L."/>
            <person name="Chu H.-S."/>
            <person name="Claassen K.J."/>
            <person name="Cockrell R."/>
            <person name="Collins M."/>
            <person name="Cooper J.A."/>
            <person name="Cree A."/>
            <person name="Curry S.M."/>
            <person name="Da Y."/>
            <person name="Dao M.D."/>
            <person name="Das B."/>
            <person name="Davila M.-L."/>
            <person name="Davy-Carroll L."/>
            <person name="Denson S."/>
            <person name="Dinh H."/>
            <person name="Ebong V.E."/>
            <person name="Edwards J.R."/>
            <person name="Egan A."/>
            <person name="El-Daye J."/>
            <person name="Escobedo L."/>
            <person name="Fernandez S."/>
            <person name="Fernando P.R."/>
            <person name="Flagg N."/>
            <person name="Forbes L.D."/>
            <person name="Fowler R.G."/>
            <person name="Fu Q."/>
            <person name="Gabisi R.A."/>
            <person name="Ganer J."/>
            <person name="Garbino Pronczuk A."/>
            <person name="Garcia R.M."/>
            <person name="Garner T."/>
            <person name="Garrett T.E."/>
            <person name="Gonzalez D.A."/>
            <person name="Hamid H."/>
            <person name="Hawkins E.S."/>
            <person name="Hirani K."/>
            <person name="Hogues M.E."/>
            <person name="Hollins B."/>
            <person name="Hsiao C.-H."/>
            <person name="Jabil R."/>
            <person name="James M.L."/>
            <person name="Jhangiani S.N."/>
            <person name="Johnson B."/>
            <person name="Johnson Q."/>
            <person name="Joshi V."/>
            <person name="Kalu J.B."/>
            <person name="Kam C."/>
            <person name="Kashfia A."/>
            <person name="Keebler J."/>
            <person name="Kisamo H."/>
            <person name="Kovar C.L."/>
            <person name="Lago L.A."/>
            <person name="Lai C.-Y."/>
            <person name="Laidlaw J."/>
            <person name="Lara F."/>
            <person name="Le T.-K."/>
            <person name="Lee S.L."/>
            <person name="Legall F.H."/>
            <person name="Lemon S.J."/>
            <person name="Lewis L.R."/>
            <person name="Li B."/>
            <person name="Liu Y."/>
            <person name="Liu Y.-S."/>
            <person name="Lopez J."/>
            <person name="Lozado R.J."/>
            <person name="Lu J."/>
            <person name="Madu R.C."/>
            <person name="Maheshwari M."/>
            <person name="Maheshwari R."/>
            <person name="Malloy K."/>
            <person name="Martinez E."/>
            <person name="Mathew T."/>
            <person name="Mercado I.C."/>
            <person name="Mercado C."/>
            <person name="Meyer B."/>
            <person name="Montgomery K."/>
            <person name="Morgan M.B."/>
            <person name="Munidasa M."/>
            <person name="Nazareth L.V."/>
            <person name="Nelson J."/>
            <person name="Ng B.M."/>
            <person name="Nguyen N.B."/>
            <person name="Nguyen P.Q."/>
            <person name="Nguyen T."/>
            <person name="Obregon M."/>
            <person name="Okwuonu G.O."/>
            <person name="Onwere C.G."/>
            <person name="Orozco G."/>
            <person name="Parra A."/>
            <person name="Patel S."/>
            <person name="Patil S."/>
            <person name="Perez A."/>
            <person name="Perez Y."/>
            <person name="Pham C."/>
            <person name="Primus E.L."/>
            <person name="Pu L.-L."/>
            <person name="Puazo M."/>
            <person name="Qin X."/>
            <person name="Quiroz J.B."/>
            <person name="Reese J."/>
            <person name="Richards S."/>
            <person name="Rives C.M."/>
            <person name="Robberts R."/>
            <person name="Ruiz S.J."/>
            <person name="Ruiz M.J."/>
            <person name="Santibanez J."/>
            <person name="Schneider B.W."/>
            <person name="Sisson I."/>
            <person name="Smith M."/>
            <person name="Sodergren E."/>
            <person name="Song X.-Z."/>
            <person name="Song B.B."/>
            <person name="Summersgill H."/>
            <person name="Thelus R."/>
            <person name="Thornton R.D."/>
            <person name="Trejos Z.Y."/>
            <person name="Usmani K."/>
            <person name="Vattathil S."/>
            <person name="Villasana D."/>
            <person name="Walker D.L."/>
            <person name="Wang S."/>
            <person name="Wang K."/>
            <person name="White C.S."/>
            <person name="Williams A.C."/>
            <person name="Williamson J."/>
            <person name="Wilson K."/>
            <person name="Woghiren I.O."/>
            <person name="Woodworth J.R."/>
            <person name="Worley K.C."/>
            <person name="Wright R.A."/>
            <person name="Wu W."/>
            <person name="Young L."/>
            <person name="Zhang L."/>
            <person name="Zhang J."/>
            <person name="Zhu Y."/>
            <person name="Muzny D.M."/>
            <person name="Weinstock G."/>
            <person name="Gibbs R.A."/>
        </authorList>
    </citation>
    <scope>NUCLEOTIDE SEQUENCE [LARGE SCALE GENOMIC DNA]</scope>
    <source>
        <strain evidence="2">LSR1</strain>
    </source>
</reference>
<proteinExistence type="predicted"/>
<organism evidence="1 2">
    <name type="scientific">Acyrthosiphon pisum</name>
    <name type="common">Pea aphid</name>
    <dbReference type="NCBI Taxonomy" id="7029"/>
    <lineage>
        <taxon>Eukaryota</taxon>
        <taxon>Metazoa</taxon>
        <taxon>Ecdysozoa</taxon>
        <taxon>Arthropoda</taxon>
        <taxon>Hexapoda</taxon>
        <taxon>Insecta</taxon>
        <taxon>Pterygota</taxon>
        <taxon>Neoptera</taxon>
        <taxon>Paraneoptera</taxon>
        <taxon>Hemiptera</taxon>
        <taxon>Sternorrhyncha</taxon>
        <taxon>Aphidomorpha</taxon>
        <taxon>Aphidoidea</taxon>
        <taxon>Aphididae</taxon>
        <taxon>Macrosiphini</taxon>
        <taxon>Acyrthosiphon</taxon>
    </lineage>
</organism>
<dbReference type="KEGG" id="api:100570927"/>
<dbReference type="GeneID" id="100570927"/>
<reference evidence="1" key="2">
    <citation type="submission" date="2022-06" db="UniProtKB">
        <authorList>
            <consortium name="EnsemblMetazoa"/>
        </authorList>
    </citation>
    <scope>IDENTIFICATION</scope>
</reference>
<name>A0A8R1W645_ACYPI</name>
<dbReference type="RefSeq" id="XP_003246173.1">
    <property type="nucleotide sequence ID" value="XM_003246125.3"/>
</dbReference>
<dbReference type="OrthoDB" id="6602178at2759"/>
<accession>A0A8R1W645</accession>
<protein>
    <submittedName>
        <fullName evidence="1">Uncharacterized protein</fullName>
    </submittedName>
</protein>
<dbReference type="Proteomes" id="UP000007819">
    <property type="component" value="Chromosome A1"/>
</dbReference>
<dbReference type="AlphaFoldDB" id="A0A8R1W645"/>
<dbReference type="EnsemblMetazoa" id="XM_003246125.3">
    <property type="protein sequence ID" value="XP_003246173.1"/>
    <property type="gene ID" value="LOC100570927"/>
</dbReference>